<keyword evidence="2" id="KW-1185">Reference proteome</keyword>
<dbReference type="PANTHER" id="PTHR40455:SF1">
    <property type="entry name" value="ANTITOXIN HIGA"/>
    <property type="match status" value="1"/>
</dbReference>
<reference evidence="1 2" key="2">
    <citation type="journal article" date="2012" name="Stand. Genomic Sci.">
        <title>Complete genome sequence of Thauera aminoaromatica strain MZ1T.</title>
        <authorList>
            <person name="Jiang K."/>
            <person name="Sanseverino J."/>
            <person name="Chauhan A."/>
            <person name="Lucas S."/>
            <person name="Copeland A."/>
            <person name="Lapidus A."/>
            <person name="Del Rio T.G."/>
            <person name="Dalin E."/>
            <person name="Tice H."/>
            <person name="Bruce D."/>
            <person name="Goodwin L."/>
            <person name="Pitluck S."/>
            <person name="Sims D."/>
            <person name="Brettin T."/>
            <person name="Detter J.C."/>
            <person name="Han C."/>
            <person name="Chang Y.J."/>
            <person name="Larimer F."/>
            <person name="Land M."/>
            <person name="Hauser L."/>
            <person name="Kyrpides N.C."/>
            <person name="Mikhailova N."/>
            <person name="Moser S."/>
            <person name="Jegier P."/>
            <person name="Close D."/>
            <person name="Debruyn J.M."/>
            <person name="Wang Y."/>
            <person name="Layton A.C."/>
            <person name="Allen M.S."/>
            <person name="Sayler G.S."/>
        </authorList>
    </citation>
    <scope>NUCLEOTIDE SEQUENCE [LARGE SCALE GENOMIC DNA]</scope>
    <source>
        <strain evidence="1 2">MZ1T</strain>
    </source>
</reference>
<dbReference type="PANTHER" id="PTHR40455">
    <property type="entry name" value="ANTITOXIN HIGA"/>
    <property type="match status" value="1"/>
</dbReference>
<dbReference type="AlphaFoldDB" id="C4KD79"/>
<accession>C4KD79</accession>
<dbReference type="eggNOG" id="COG5499">
    <property type="taxonomic scope" value="Bacteria"/>
</dbReference>
<dbReference type="RefSeq" id="WP_012586217.1">
    <property type="nucleotide sequence ID" value="NC_011662.2"/>
</dbReference>
<proteinExistence type="predicted"/>
<evidence type="ECO:0000313" key="2">
    <source>
        <dbReference type="Proteomes" id="UP000002186"/>
    </source>
</evidence>
<dbReference type="EMBL" id="CP001281">
    <property type="protein sequence ID" value="ACR02490.1"/>
    <property type="molecule type" value="Genomic_DNA"/>
</dbReference>
<dbReference type="GO" id="GO:0001046">
    <property type="term" value="F:core promoter sequence-specific DNA binding"/>
    <property type="evidence" value="ECO:0007669"/>
    <property type="project" value="TreeGrafter"/>
</dbReference>
<protein>
    <submittedName>
        <fullName evidence="1">Putative transcription regulator with HTH domain</fullName>
    </submittedName>
</protein>
<dbReference type="GO" id="GO:0006355">
    <property type="term" value="P:regulation of DNA-templated transcription"/>
    <property type="evidence" value="ECO:0007669"/>
    <property type="project" value="InterPro"/>
</dbReference>
<gene>
    <name evidence="1" type="ordered locus">Tmz1t_3905</name>
</gene>
<reference evidence="2" key="1">
    <citation type="submission" date="2009-05" db="EMBL/GenBank/DDBJ databases">
        <title>Complete sequence of chromosome of Thauera sp. MZ1T.</title>
        <authorList>
            <consortium name="US DOE Joint Genome Institute"/>
            <person name="Lucas S."/>
            <person name="Copeland A."/>
            <person name="Lapidus A."/>
            <person name="Glavina del Rio T."/>
            <person name="Dalin E."/>
            <person name="Tice H."/>
            <person name="Bruce D."/>
            <person name="Goodwin L."/>
            <person name="Pitluck S."/>
            <person name="Sims D."/>
            <person name="Brettin T."/>
            <person name="Detter J.C."/>
            <person name="Han C."/>
            <person name="Larimer F."/>
            <person name="Land M."/>
            <person name="Hauser L."/>
            <person name="Kyrpides N."/>
            <person name="Mikhailova N."/>
            <person name="Sayler G.S."/>
        </authorList>
    </citation>
    <scope>NUCLEOTIDE SEQUENCE [LARGE SCALE GENOMIC DNA]</scope>
    <source>
        <strain evidence="2">MZ1T</strain>
    </source>
</reference>
<name>C4KD79_THASP</name>
<organism evidence="1 2">
    <name type="scientific">Thauera aminoaromatica</name>
    <dbReference type="NCBI Taxonomy" id="164330"/>
    <lineage>
        <taxon>Bacteria</taxon>
        <taxon>Pseudomonadati</taxon>
        <taxon>Pseudomonadota</taxon>
        <taxon>Betaproteobacteria</taxon>
        <taxon>Rhodocyclales</taxon>
        <taxon>Zoogloeaceae</taxon>
        <taxon>Thauera</taxon>
    </lineage>
</organism>
<dbReference type="HOGENOM" id="CLU_125852_2_0_4"/>
<sequence>MELKPIRTDSEHAEALAEVERLWDVPTGSAESDRLEVLAMLVEAYETARFPIEAPDPIEFLEYVMDSRGLTRKDLEPYIGPRGRVADIMNRARPLSIGMIRRLSSGLGLPADVLIQPYPLREVAAA</sequence>
<dbReference type="STRING" id="85643.Tmz1t_3905"/>
<dbReference type="KEGG" id="tmz:Tmz1t_3905"/>
<dbReference type="OrthoDB" id="9796786at2"/>
<dbReference type="InterPro" id="IPR039060">
    <property type="entry name" value="Antitox_HigA"/>
</dbReference>
<evidence type="ECO:0000313" key="1">
    <source>
        <dbReference type="EMBL" id="ACR02490.1"/>
    </source>
</evidence>
<dbReference type="Proteomes" id="UP000002186">
    <property type="component" value="Chromosome"/>
</dbReference>